<dbReference type="GO" id="GO:0005794">
    <property type="term" value="C:Golgi apparatus"/>
    <property type="evidence" value="ECO:0007669"/>
    <property type="project" value="TreeGrafter"/>
</dbReference>
<comment type="subcellular location">
    <subcellularLocation>
        <location evidence="1 11">Membrane</location>
        <topology evidence="1 11">Single-pass type II membrane protein</topology>
    </subcellularLocation>
</comment>
<evidence type="ECO:0000256" key="11">
    <source>
        <dbReference type="RuleBase" id="RU368121"/>
    </source>
</evidence>
<dbReference type="Pfam" id="PF02709">
    <property type="entry name" value="Glyco_transf_7C"/>
    <property type="match status" value="1"/>
</dbReference>
<keyword evidence="4 11" id="KW-0328">Glycosyltransferase</keyword>
<dbReference type="InterPro" id="IPR027791">
    <property type="entry name" value="Galactosyl_T_C"/>
</dbReference>
<organism evidence="14 15">
    <name type="scientific">Petrolisthes manimaculis</name>
    <dbReference type="NCBI Taxonomy" id="1843537"/>
    <lineage>
        <taxon>Eukaryota</taxon>
        <taxon>Metazoa</taxon>
        <taxon>Ecdysozoa</taxon>
        <taxon>Arthropoda</taxon>
        <taxon>Crustacea</taxon>
        <taxon>Multicrustacea</taxon>
        <taxon>Malacostraca</taxon>
        <taxon>Eumalacostraca</taxon>
        <taxon>Eucarida</taxon>
        <taxon>Decapoda</taxon>
        <taxon>Pleocyemata</taxon>
        <taxon>Anomura</taxon>
        <taxon>Galatheoidea</taxon>
        <taxon>Porcellanidae</taxon>
        <taxon>Petrolisthes</taxon>
    </lineage>
</organism>
<feature type="domain" description="Galactosyltransferase C-terminal" evidence="12">
    <location>
        <begin position="207"/>
        <end position="284"/>
    </location>
</feature>
<evidence type="ECO:0000256" key="10">
    <source>
        <dbReference type="ARBA" id="ARBA00023180"/>
    </source>
</evidence>
<dbReference type="GO" id="GO:0008378">
    <property type="term" value="F:galactosyltransferase activity"/>
    <property type="evidence" value="ECO:0007669"/>
    <property type="project" value="TreeGrafter"/>
</dbReference>
<dbReference type="InterPro" id="IPR027995">
    <property type="entry name" value="Galactosyl_T_N"/>
</dbReference>
<dbReference type="GO" id="GO:0046872">
    <property type="term" value="F:metal ion binding"/>
    <property type="evidence" value="ECO:0007669"/>
    <property type="project" value="UniProtKB-UniRule"/>
</dbReference>
<evidence type="ECO:0000256" key="9">
    <source>
        <dbReference type="ARBA" id="ARBA00023136"/>
    </source>
</evidence>
<keyword evidence="10 11" id="KW-0325">Glycoprotein</keyword>
<dbReference type="Pfam" id="PF13733">
    <property type="entry name" value="Glyco_transf_7N"/>
    <property type="match status" value="1"/>
</dbReference>
<keyword evidence="15" id="KW-1185">Reference proteome</keyword>
<comment type="caution">
    <text evidence="14">The sequence shown here is derived from an EMBL/GenBank/DDBJ whole genome shotgun (WGS) entry which is preliminary data.</text>
</comment>
<comment type="pathway">
    <text evidence="2 11">Protein modification; protein glycosylation.</text>
</comment>
<dbReference type="GO" id="GO:0006688">
    <property type="term" value="P:glycosphingolipid biosynthetic process"/>
    <property type="evidence" value="ECO:0007669"/>
    <property type="project" value="TreeGrafter"/>
</dbReference>
<dbReference type="EMBL" id="JAWZYT010000111">
    <property type="protein sequence ID" value="KAK4327920.1"/>
    <property type="molecule type" value="Genomic_DNA"/>
</dbReference>
<comment type="cofactor">
    <cofactor evidence="11">
        <name>Mn(2+)</name>
        <dbReference type="ChEBI" id="CHEBI:29035"/>
    </cofactor>
</comment>
<keyword evidence="6" id="KW-0812">Transmembrane</keyword>
<dbReference type="GO" id="GO:0005975">
    <property type="term" value="P:carbohydrate metabolic process"/>
    <property type="evidence" value="ECO:0007669"/>
    <property type="project" value="InterPro"/>
</dbReference>
<comment type="function">
    <text evidence="11">Catalyzes the transfer of galactose onto proteins or lipids.</text>
</comment>
<evidence type="ECO:0000256" key="4">
    <source>
        <dbReference type="ARBA" id="ARBA00022676"/>
    </source>
</evidence>
<evidence type="ECO:0000256" key="6">
    <source>
        <dbReference type="ARBA" id="ARBA00022692"/>
    </source>
</evidence>
<protein>
    <recommendedName>
        <fullName evidence="11">Beta-1,4-N-acetylgalactosaminyltransferase</fullName>
        <ecNumber evidence="11">2.4.1.-</ecNumber>
    </recommendedName>
    <alternativeName>
        <fullName evidence="11">Beta-4-GalNAcT</fullName>
    </alternativeName>
</protein>
<dbReference type="InterPro" id="IPR029044">
    <property type="entry name" value="Nucleotide-diphossugar_trans"/>
</dbReference>
<name>A0AAE1URD0_9EUCA</name>
<dbReference type="GO" id="GO:0016020">
    <property type="term" value="C:membrane"/>
    <property type="evidence" value="ECO:0007669"/>
    <property type="project" value="UniProtKB-SubCell"/>
</dbReference>
<gene>
    <name evidence="14" type="ORF">Pmani_001633</name>
</gene>
<comment type="similarity">
    <text evidence="3 11">Belongs to the glycosyltransferase 7 family.</text>
</comment>
<keyword evidence="11" id="KW-0464">Manganese</keyword>
<evidence type="ECO:0000259" key="13">
    <source>
        <dbReference type="Pfam" id="PF13733"/>
    </source>
</evidence>
<dbReference type="CDD" id="cd00899">
    <property type="entry name" value="b4GalT"/>
    <property type="match status" value="1"/>
</dbReference>
<dbReference type="SUPFAM" id="SSF53448">
    <property type="entry name" value="Nucleotide-diphospho-sugar transferases"/>
    <property type="match status" value="1"/>
</dbReference>
<evidence type="ECO:0000313" key="14">
    <source>
        <dbReference type="EMBL" id="KAK4327920.1"/>
    </source>
</evidence>
<dbReference type="GO" id="GO:0033842">
    <property type="term" value="F:N-acetyl-beta-glucosaminyl-derivative 4-beta-N-acetylgalactosaminyltransferase activity"/>
    <property type="evidence" value="ECO:0007669"/>
    <property type="project" value="TreeGrafter"/>
</dbReference>
<proteinExistence type="inferred from homology"/>
<evidence type="ECO:0000256" key="1">
    <source>
        <dbReference type="ARBA" id="ARBA00004606"/>
    </source>
</evidence>
<dbReference type="PANTHER" id="PTHR19300:SF57">
    <property type="entry name" value="BETA-1,4-N-ACETYLGALACTOSAMINYLTRANSFERASE"/>
    <property type="match status" value="1"/>
</dbReference>
<evidence type="ECO:0000256" key="5">
    <source>
        <dbReference type="ARBA" id="ARBA00022679"/>
    </source>
</evidence>
<accession>A0AAE1URD0</accession>
<keyword evidence="11" id="KW-0479">Metal-binding</keyword>
<dbReference type="PRINTS" id="PR02050">
    <property type="entry name" value="B14GALTRFASE"/>
</dbReference>
<dbReference type="Gene3D" id="3.90.550.10">
    <property type="entry name" value="Spore Coat Polysaccharide Biosynthesis Protein SpsA, Chain A"/>
    <property type="match status" value="1"/>
</dbReference>
<evidence type="ECO:0000256" key="3">
    <source>
        <dbReference type="ARBA" id="ARBA00005735"/>
    </source>
</evidence>
<evidence type="ECO:0000256" key="2">
    <source>
        <dbReference type="ARBA" id="ARBA00004922"/>
    </source>
</evidence>
<evidence type="ECO:0000259" key="12">
    <source>
        <dbReference type="Pfam" id="PF02709"/>
    </source>
</evidence>
<keyword evidence="5 11" id="KW-0808">Transferase</keyword>
<keyword evidence="8" id="KW-1133">Transmembrane helix</keyword>
<evidence type="ECO:0000256" key="7">
    <source>
        <dbReference type="ARBA" id="ARBA00022968"/>
    </source>
</evidence>
<dbReference type="AlphaFoldDB" id="A0AAE1URD0"/>
<reference evidence="14" key="1">
    <citation type="submission" date="2023-11" db="EMBL/GenBank/DDBJ databases">
        <title>Genome assemblies of two species of porcelain crab, Petrolisthes cinctipes and Petrolisthes manimaculis (Anomura: Porcellanidae).</title>
        <authorList>
            <person name="Angst P."/>
        </authorList>
    </citation>
    <scope>NUCLEOTIDE SEQUENCE</scope>
    <source>
        <strain evidence="14">PB745_02</strain>
        <tissue evidence="14">Gill</tissue>
    </source>
</reference>
<dbReference type="InterPro" id="IPR003859">
    <property type="entry name" value="Galactosyl_T"/>
</dbReference>
<keyword evidence="7 11" id="KW-0735">Signal-anchor</keyword>
<sequence length="331" mass="38239">MVEPVKSLNTNVGKVWLMSGLLSLTLWQLPLLLGKYVDVTFPYIAQEDIVRELVGVTAVDKGNKKDLCPALSPHLQDSPHLMSNDIVALAEEVVARDNQVQPGGIWEPKDCKARYRLVLIVPYRNRSDHLQQFLTYMHPFLQRQQLSYRIVVVEQSKEKSFNRAKLFNIGFVESQKVAKEVECFIFHDVDLLPRHDYNIYSCTHNPRHMYSAVDVFRYHLPYREIMGGVMALQRSHIVAMNGFSNRFYGWGAEDDDLAQRIHQLRFTLTRFDPAVASYVTLSHQSETPAPDRFTTLSQAKENMKKDGLNSLNYEVKKQEERSLYTWLLVSC</sequence>
<evidence type="ECO:0000256" key="8">
    <source>
        <dbReference type="ARBA" id="ARBA00022989"/>
    </source>
</evidence>
<keyword evidence="9" id="KW-0472">Membrane</keyword>
<feature type="domain" description="Galactosyltransferase N-terminal" evidence="13">
    <location>
        <begin position="68"/>
        <end position="203"/>
    </location>
</feature>
<evidence type="ECO:0000313" key="15">
    <source>
        <dbReference type="Proteomes" id="UP001292094"/>
    </source>
</evidence>
<dbReference type="PANTHER" id="PTHR19300">
    <property type="entry name" value="BETA-1,4-GALACTOSYLTRANSFERASE"/>
    <property type="match status" value="1"/>
</dbReference>
<dbReference type="Proteomes" id="UP001292094">
    <property type="component" value="Unassembled WGS sequence"/>
</dbReference>
<dbReference type="EC" id="2.4.1.-" evidence="11"/>